<evidence type="ECO:0000256" key="8">
    <source>
        <dbReference type="ARBA" id="ARBA00030039"/>
    </source>
</evidence>
<evidence type="ECO:0000256" key="4">
    <source>
        <dbReference type="ARBA" id="ARBA00022454"/>
    </source>
</evidence>
<comment type="subcellular location">
    <subcellularLocation>
        <location evidence="2">Chromosome</location>
        <location evidence="2">Telomere</location>
    </subcellularLocation>
    <subcellularLocation>
        <location evidence="1">Nucleus</location>
    </subcellularLocation>
</comment>
<dbReference type="Proteomes" id="UP000007015">
    <property type="component" value="Chromosome 3"/>
</dbReference>
<evidence type="ECO:0000256" key="7">
    <source>
        <dbReference type="ARBA" id="ARBA00023242"/>
    </source>
</evidence>
<dbReference type="InterPro" id="IPR012340">
    <property type="entry name" value="NA-bd_OB-fold"/>
</dbReference>
<dbReference type="Gramene" id="BGIOSGA010670-TA">
    <property type="protein sequence ID" value="BGIOSGA010670-PA"/>
    <property type="gene ID" value="BGIOSGA010670"/>
</dbReference>
<dbReference type="PANTHER" id="PTHR13989:SF33">
    <property type="entry name" value="CST COMPLEX SUBUNIT STN1"/>
    <property type="match status" value="1"/>
</dbReference>
<dbReference type="GO" id="GO:0005634">
    <property type="term" value="C:nucleus"/>
    <property type="evidence" value="ECO:0007669"/>
    <property type="project" value="UniProtKB-SubCell"/>
</dbReference>
<dbReference type="InterPro" id="IPR004365">
    <property type="entry name" value="NA-bd_OB_tRNA"/>
</dbReference>
<name>B8AQ70_ORYSI</name>
<dbReference type="STRING" id="39946.B8AQ70"/>
<keyword evidence="4" id="KW-0158">Chromosome</keyword>
<evidence type="ECO:0000259" key="10">
    <source>
        <dbReference type="Pfam" id="PF01336"/>
    </source>
</evidence>
<dbReference type="FunFam" id="2.40.50.140:FF:000352">
    <property type="entry name" value="CST complex subunit STN1"/>
    <property type="match status" value="1"/>
</dbReference>
<dbReference type="EMBL" id="CM000128">
    <property type="protein sequence ID" value="EEC75328.1"/>
    <property type="molecule type" value="Genomic_DNA"/>
</dbReference>
<dbReference type="CDD" id="cd04483">
    <property type="entry name" value="hOBFC1_like"/>
    <property type="match status" value="1"/>
</dbReference>
<evidence type="ECO:0000313" key="12">
    <source>
        <dbReference type="Proteomes" id="UP000007015"/>
    </source>
</evidence>
<organism evidence="11 12">
    <name type="scientific">Oryza sativa subsp. indica</name>
    <name type="common">Rice</name>
    <dbReference type="NCBI Taxonomy" id="39946"/>
    <lineage>
        <taxon>Eukaryota</taxon>
        <taxon>Viridiplantae</taxon>
        <taxon>Streptophyta</taxon>
        <taxon>Embryophyta</taxon>
        <taxon>Tracheophyta</taxon>
        <taxon>Spermatophyta</taxon>
        <taxon>Magnoliopsida</taxon>
        <taxon>Liliopsida</taxon>
        <taxon>Poales</taxon>
        <taxon>Poaceae</taxon>
        <taxon>BOP clade</taxon>
        <taxon>Oryzoideae</taxon>
        <taxon>Oryzeae</taxon>
        <taxon>Oryzinae</taxon>
        <taxon>Oryza</taxon>
        <taxon>Oryza sativa</taxon>
    </lineage>
</organism>
<accession>B8AQ70</accession>
<feature type="compositionally biased region" description="Low complexity" evidence="9">
    <location>
        <begin position="78"/>
        <end position="87"/>
    </location>
</feature>
<dbReference type="Pfam" id="PF01336">
    <property type="entry name" value="tRNA_anti-codon"/>
    <property type="match status" value="1"/>
</dbReference>
<evidence type="ECO:0000256" key="6">
    <source>
        <dbReference type="ARBA" id="ARBA00023125"/>
    </source>
</evidence>
<dbReference type="AlphaFoldDB" id="B8AQ70"/>
<dbReference type="InterPro" id="IPR040260">
    <property type="entry name" value="RFA2-like"/>
</dbReference>
<keyword evidence="7" id="KW-0539">Nucleus</keyword>
<evidence type="ECO:0000256" key="3">
    <source>
        <dbReference type="ARBA" id="ARBA00017411"/>
    </source>
</evidence>
<keyword evidence="6" id="KW-0238">DNA-binding</keyword>
<evidence type="ECO:0000256" key="1">
    <source>
        <dbReference type="ARBA" id="ARBA00004123"/>
    </source>
</evidence>
<keyword evidence="12" id="KW-1185">Reference proteome</keyword>
<keyword evidence="5" id="KW-0779">Telomere</keyword>
<dbReference type="GO" id="GO:0003677">
    <property type="term" value="F:DNA binding"/>
    <property type="evidence" value="ECO:0007669"/>
    <property type="project" value="UniProtKB-KW"/>
</dbReference>
<dbReference type="Gene3D" id="2.40.50.140">
    <property type="entry name" value="Nucleic acid-binding proteins"/>
    <property type="match status" value="1"/>
</dbReference>
<evidence type="ECO:0000256" key="9">
    <source>
        <dbReference type="SAM" id="MobiDB-lite"/>
    </source>
</evidence>
<evidence type="ECO:0000256" key="5">
    <source>
        <dbReference type="ARBA" id="ARBA00022895"/>
    </source>
</evidence>
<sequence>MALEGGEAEEKERKKGRKTRRLLLGPHGFTGPTNTLIRAGLGLPLYLGRAGEKRAAREPRRRALPIPDEPCCSCTARSSSPSAAAAASGGGGGPSVRLLPSVAPPILDVRLPGDAARPPVTSNPCLSLGRRRSRPVEGGAAAATAAAILHQRETCRSEADKRQRSPPMDSLHLVHVKLLAADLLSLASRHTSPPSFARCGRTVTRAEIVGVVVSRDRREKFLRFLVDDGTGCVPCVLWLNHHYLSAASSSFRASDSDPTAEMALRMSEVVSLGTLLRVRGRIVLYHGAIQIAVRDVVLEKDPNVEVMHWLQCICMAKECYDLRPPSA</sequence>
<evidence type="ECO:0000313" key="11">
    <source>
        <dbReference type="EMBL" id="EEC75328.1"/>
    </source>
</evidence>
<dbReference type="SUPFAM" id="SSF50249">
    <property type="entry name" value="Nucleic acid-binding proteins"/>
    <property type="match status" value="1"/>
</dbReference>
<feature type="domain" description="OB" evidence="10">
    <location>
        <begin position="208"/>
        <end position="296"/>
    </location>
</feature>
<dbReference type="PANTHER" id="PTHR13989">
    <property type="entry name" value="REPLICATION PROTEIN A-RELATED"/>
    <property type="match status" value="1"/>
</dbReference>
<evidence type="ECO:0000256" key="2">
    <source>
        <dbReference type="ARBA" id="ARBA00004574"/>
    </source>
</evidence>
<proteinExistence type="predicted"/>
<dbReference type="HOGENOM" id="CLU_850972_0_0_1"/>
<dbReference type="GO" id="GO:0000781">
    <property type="term" value="C:chromosome, telomeric region"/>
    <property type="evidence" value="ECO:0007669"/>
    <property type="project" value="UniProtKB-SubCell"/>
</dbReference>
<reference evidence="11 12" key="1">
    <citation type="journal article" date="2005" name="PLoS Biol.">
        <title>The genomes of Oryza sativa: a history of duplications.</title>
        <authorList>
            <person name="Yu J."/>
            <person name="Wang J."/>
            <person name="Lin W."/>
            <person name="Li S."/>
            <person name="Li H."/>
            <person name="Zhou J."/>
            <person name="Ni P."/>
            <person name="Dong W."/>
            <person name="Hu S."/>
            <person name="Zeng C."/>
            <person name="Zhang J."/>
            <person name="Zhang Y."/>
            <person name="Li R."/>
            <person name="Xu Z."/>
            <person name="Li S."/>
            <person name="Li X."/>
            <person name="Zheng H."/>
            <person name="Cong L."/>
            <person name="Lin L."/>
            <person name="Yin J."/>
            <person name="Geng J."/>
            <person name="Li G."/>
            <person name="Shi J."/>
            <person name="Liu J."/>
            <person name="Lv H."/>
            <person name="Li J."/>
            <person name="Wang J."/>
            <person name="Deng Y."/>
            <person name="Ran L."/>
            <person name="Shi X."/>
            <person name="Wang X."/>
            <person name="Wu Q."/>
            <person name="Li C."/>
            <person name="Ren X."/>
            <person name="Wang J."/>
            <person name="Wang X."/>
            <person name="Li D."/>
            <person name="Liu D."/>
            <person name="Zhang X."/>
            <person name="Ji Z."/>
            <person name="Zhao W."/>
            <person name="Sun Y."/>
            <person name="Zhang Z."/>
            <person name="Bao J."/>
            <person name="Han Y."/>
            <person name="Dong L."/>
            <person name="Ji J."/>
            <person name="Chen P."/>
            <person name="Wu S."/>
            <person name="Liu J."/>
            <person name="Xiao Y."/>
            <person name="Bu D."/>
            <person name="Tan J."/>
            <person name="Yang L."/>
            <person name="Ye C."/>
            <person name="Zhang J."/>
            <person name="Xu J."/>
            <person name="Zhou Y."/>
            <person name="Yu Y."/>
            <person name="Zhang B."/>
            <person name="Zhuang S."/>
            <person name="Wei H."/>
            <person name="Liu B."/>
            <person name="Lei M."/>
            <person name="Yu H."/>
            <person name="Li Y."/>
            <person name="Xu H."/>
            <person name="Wei S."/>
            <person name="He X."/>
            <person name="Fang L."/>
            <person name="Zhang Z."/>
            <person name="Zhang Y."/>
            <person name="Huang X."/>
            <person name="Su Z."/>
            <person name="Tong W."/>
            <person name="Li J."/>
            <person name="Tong Z."/>
            <person name="Li S."/>
            <person name="Ye J."/>
            <person name="Wang L."/>
            <person name="Fang L."/>
            <person name="Lei T."/>
            <person name="Chen C."/>
            <person name="Chen H."/>
            <person name="Xu Z."/>
            <person name="Li H."/>
            <person name="Huang H."/>
            <person name="Zhang F."/>
            <person name="Xu H."/>
            <person name="Li N."/>
            <person name="Zhao C."/>
            <person name="Li S."/>
            <person name="Dong L."/>
            <person name="Huang Y."/>
            <person name="Li L."/>
            <person name="Xi Y."/>
            <person name="Qi Q."/>
            <person name="Li W."/>
            <person name="Zhang B."/>
            <person name="Hu W."/>
            <person name="Zhang Y."/>
            <person name="Tian X."/>
            <person name="Jiao Y."/>
            <person name="Liang X."/>
            <person name="Jin J."/>
            <person name="Gao L."/>
            <person name="Zheng W."/>
            <person name="Hao B."/>
            <person name="Liu S."/>
            <person name="Wang W."/>
            <person name="Yuan L."/>
            <person name="Cao M."/>
            <person name="McDermott J."/>
            <person name="Samudrala R."/>
            <person name="Wang J."/>
            <person name="Wong G.K."/>
            <person name="Yang H."/>
        </authorList>
    </citation>
    <scope>NUCLEOTIDE SEQUENCE [LARGE SCALE GENOMIC DNA]</scope>
    <source>
        <strain evidence="12">cv. 93-11</strain>
    </source>
</reference>
<gene>
    <name evidence="11" type="ORF">OsI_11709</name>
</gene>
<feature type="region of interest" description="Disordered" evidence="9">
    <location>
        <begin position="54"/>
        <end position="93"/>
    </location>
</feature>
<feature type="region of interest" description="Disordered" evidence="9">
    <location>
        <begin position="1"/>
        <end position="27"/>
    </location>
</feature>
<protein>
    <recommendedName>
        <fullName evidence="3">CST complex subunit STN1</fullName>
    </recommendedName>
    <alternativeName>
        <fullName evidence="8">Suppressor of cdc thirteen homolog</fullName>
    </alternativeName>
</protein>